<name>A0A1X2J1T3_9FUNG</name>
<feature type="compositionally biased region" description="Acidic residues" evidence="1">
    <location>
        <begin position="461"/>
        <end position="471"/>
    </location>
</feature>
<feature type="compositionally biased region" description="Polar residues" evidence="1">
    <location>
        <begin position="418"/>
        <end position="431"/>
    </location>
</feature>
<dbReference type="SUPFAM" id="SSF140383">
    <property type="entry name" value="BSD domain-like"/>
    <property type="match status" value="1"/>
</dbReference>
<dbReference type="SMART" id="SM00751">
    <property type="entry name" value="BSD"/>
    <property type="match status" value="1"/>
</dbReference>
<keyword evidence="4" id="KW-1185">Reference proteome</keyword>
<feature type="compositionally biased region" description="Basic and acidic residues" evidence="1">
    <location>
        <begin position="445"/>
        <end position="460"/>
    </location>
</feature>
<accession>A0A1X2J1T3</accession>
<dbReference type="InterPro" id="IPR051494">
    <property type="entry name" value="BSD_domain-containing"/>
</dbReference>
<reference evidence="3 4" key="1">
    <citation type="submission" date="2016-07" db="EMBL/GenBank/DDBJ databases">
        <title>Pervasive Adenine N6-methylation of Active Genes in Fungi.</title>
        <authorList>
            <consortium name="DOE Joint Genome Institute"/>
            <person name="Mondo S.J."/>
            <person name="Dannebaum R.O."/>
            <person name="Kuo R.C."/>
            <person name="Labutti K."/>
            <person name="Haridas S."/>
            <person name="Kuo A."/>
            <person name="Salamov A."/>
            <person name="Ahrendt S.R."/>
            <person name="Lipzen A."/>
            <person name="Sullivan W."/>
            <person name="Andreopoulos W.B."/>
            <person name="Clum A."/>
            <person name="Lindquist E."/>
            <person name="Daum C."/>
            <person name="Ramamoorthy G.K."/>
            <person name="Gryganskyi A."/>
            <person name="Culley D."/>
            <person name="Magnuson J.K."/>
            <person name="James T.Y."/>
            <person name="O'Malley M.A."/>
            <person name="Stajich J.E."/>
            <person name="Spatafora J.W."/>
            <person name="Visel A."/>
            <person name="Grigoriev I.V."/>
        </authorList>
    </citation>
    <scope>NUCLEOTIDE SEQUENCE [LARGE SCALE GENOMIC DNA]</scope>
    <source>
        <strain evidence="3 4">NRRL 1336</strain>
    </source>
</reference>
<feature type="region of interest" description="Disordered" evidence="1">
    <location>
        <begin position="358"/>
        <end position="471"/>
    </location>
</feature>
<evidence type="ECO:0000256" key="1">
    <source>
        <dbReference type="SAM" id="MobiDB-lite"/>
    </source>
</evidence>
<feature type="domain" description="BSD" evidence="2">
    <location>
        <begin position="291"/>
        <end position="343"/>
    </location>
</feature>
<dbReference type="InterPro" id="IPR005607">
    <property type="entry name" value="BSD_dom"/>
</dbReference>
<evidence type="ECO:0000259" key="2">
    <source>
        <dbReference type="PROSITE" id="PS50858"/>
    </source>
</evidence>
<organism evidence="3 4">
    <name type="scientific">Absidia repens</name>
    <dbReference type="NCBI Taxonomy" id="90262"/>
    <lineage>
        <taxon>Eukaryota</taxon>
        <taxon>Fungi</taxon>
        <taxon>Fungi incertae sedis</taxon>
        <taxon>Mucoromycota</taxon>
        <taxon>Mucoromycotina</taxon>
        <taxon>Mucoromycetes</taxon>
        <taxon>Mucorales</taxon>
        <taxon>Cunninghamellaceae</taxon>
        <taxon>Absidia</taxon>
    </lineage>
</organism>
<feature type="compositionally biased region" description="Polar residues" evidence="1">
    <location>
        <begin position="233"/>
        <end position="244"/>
    </location>
</feature>
<protein>
    <recommendedName>
        <fullName evidence="2">BSD domain-containing protein</fullName>
    </recommendedName>
</protein>
<dbReference type="AlphaFoldDB" id="A0A1X2J1T3"/>
<dbReference type="Proteomes" id="UP000193560">
    <property type="component" value="Unassembled WGS sequence"/>
</dbReference>
<dbReference type="OrthoDB" id="73788at2759"/>
<dbReference type="GO" id="GO:0005737">
    <property type="term" value="C:cytoplasm"/>
    <property type="evidence" value="ECO:0007669"/>
    <property type="project" value="TreeGrafter"/>
</dbReference>
<evidence type="ECO:0000313" key="3">
    <source>
        <dbReference type="EMBL" id="ORZ25735.1"/>
    </source>
</evidence>
<dbReference type="Pfam" id="PF03909">
    <property type="entry name" value="BSD"/>
    <property type="match status" value="1"/>
</dbReference>
<dbReference type="InterPro" id="IPR035925">
    <property type="entry name" value="BSD_dom_sf"/>
</dbReference>
<dbReference type="STRING" id="90262.A0A1X2J1T3"/>
<dbReference type="EMBL" id="MCGE01000001">
    <property type="protein sequence ID" value="ORZ25735.1"/>
    <property type="molecule type" value="Genomic_DNA"/>
</dbReference>
<dbReference type="PANTHER" id="PTHR16019">
    <property type="entry name" value="SYNAPSE-ASSOCIATED PROTEIN"/>
    <property type="match status" value="1"/>
</dbReference>
<sequence>MDDLYQYTASAVNSNSNNNNEQDPQNDPLISAFTNFGWGQRFNSLMDTVKKQSEVMVDVTKKDLQEFANILRDDTSDLVDHLSQSTNSTTTITNNETDAIRNTAGTTESTSTTENIDKQSMISTDSQSTTTNRNAGDTVGLYASLREGLGKINTVNFTALRDGLSETLSKQPFLPSQLSSISLPDNINLGELRQELDEGTRFAELYLQKFGTEVIHVLNQTITVLEPEEEEGSQQQHDYNQSNRGGPRIFASRTEAMIAKLQTDHDALLTDPKATLMANHNEKQIQVLETFNTGFNIEEYTPEISRLLEGSPDLRRTMEDLVPQQVDYTTFWRRYFYHAWSIDQEEQKRQMIFKGVEEEEDNDADDFKWDSDDEDTTHQQSNTHDKKSIDKGKQKATPASLPVNLDDTTHDANKSDTDYSNISEPPSTEASLVSPPLKSQTDGDDWIKTSTEEDRKKQPIDNDDDTDSDWE</sequence>
<proteinExistence type="predicted"/>
<dbReference type="Gene3D" id="1.10.3970.10">
    <property type="entry name" value="BSD domain"/>
    <property type="match status" value="1"/>
</dbReference>
<evidence type="ECO:0000313" key="4">
    <source>
        <dbReference type="Proteomes" id="UP000193560"/>
    </source>
</evidence>
<feature type="compositionally biased region" description="Basic and acidic residues" evidence="1">
    <location>
        <begin position="407"/>
        <end position="417"/>
    </location>
</feature>
<comment type="caution">
    <text evidence="3">The sequence shown here is derived from an EMBL/GenBank/DDBJ whole genome shotgun (WGS) entry which is preliminary data.</text>
</comment>
<gene>
    <name evidence="3" type="ORF">BCR42DRAFT_400813</name>
</gene>
<dbReference type="PANTHER" id="PTHR16019:SF5">
    <property type="entry name" value="BSD DOMAIN-CONTAINING PROTEIN 1"/>
    <property type="match status" value="1"/>
</dbReference>
<dbReference type="PROSITE" id="PS50858">
    <property type="entry name" value="BSD"/>
    <property type="match status" value="1"/>
</dbReference>
<feature type="compositionally biased region" description="Basic and acidic residues" evidence="1">
    <location>
        <begin position="383"/>
        <end position="393"/>
    </location>
</feature>
<feature type="region of interest" description="Disordered" evidence="1">
    <location>
        <begin position="227"/>
        <end position="246"/>
    </location>
</feature>